<proteinExistence type="inferred from homology"/>
<protein>
    <recommendedName>
        <fullName evidence="19 22">D-alanine--D-alanine ligase</fullName>
        <ecNumber evidence="6 22">6.3.2.4</ecNumber>
    </recommendedName>
    <alternativeName>
        <fullName evidence="21 22">D-Ala-D-Ala ligase</fullName>
    </alternativeName>
    <alternativeName>
        <fullName evidence="20 22">D-alanylalanine synthetase</fullName>
    </alternativeName>
</protein>
<dbReference type="EC" id="6.3.2.4" evidence="6 22"/>
<dbReference type="NCBIfam" id="NF002526">
    <property type="entry name" value="PRK01966.1-2"/>
    <property type="match status" value="1"/>
</dbReference>
<organism evidence="28 29">
    <name type="scientific">Ruoffia tabacinasalis</name>
    <dbReference type="NCBI Taxonomy" id="87458"/>
    <lineage>
        <taxon>Bacteria</taxon>
        <taxon>Bacillati</taxon>
        <taxon>Bacillota</taxon>
        <taxon>Bacilli</taxon>
        <taxon>Lactobacillales</taxon>
        <taxon>Aerococcaceae</taxon>
        <taxon>Ruoffia</taxon>
    </lineage>
</organism>
<dbReference type="OrthoDB" id="9813261at2"/>
<evidence type="ECO:0000256" key="22">
    <source>
        <dbReference type="HAMAP-Rule" id="MF_00047"/>
    </source>
</evidence>
<keyword evidence="15 25" id="KW-0464">Manganese</keyword>
<evidence type="ECO:0000256" key="26">
    <source>
        <dbReference type="PROSITE-ProRule" id="PRU00409"/>
    </source>
</evidence>
<evidence type="ECO:0000256" key="5">
    <source>
        <dbReference type="ARBA" id="ARBA00010871"/>
    </source>
</evidence>
<evidence type="ECO:0000256" key="1">
    <source>
        <dbReference type="ARBA" id="ARBA00001936"/>
    </source>
</evidence>
<dbReference type="PANTHER" id="PTHR23132:SF25">
    <property type="entry name" value="D-ALANINE--D-ALANINE LIGASE A"/>
    <property type="match status" value="1"/>
</dbReference>
<evidence type="ECO:0000256" key="16">
    <source>
        <dbReference type="ARBA" id="ARBA00023316"/>
    </source>
</evidence>
<comment type="similarity">
    <text evidence="5 22">Belongs to the D-alanine--D-alanine ligase family.</text>
</comment>
<dbReference type="InterPro" id="IPR011095">
    <property type="entry name" value="Dala_Dala_lig_C"/>
</dbReference>
<evidence type="ECO:0000256" key="4">
    <source>
        <dbReference type="ARBA" id="ARBA00004752"/>
    </source>
</evidence>
<evidence type="ECO:0000256" key="20">
    <source>
        <dbReference type="ARBA" id="ARBA00076288"/>
    </source>
</evidence>
<feature type="binding site" evidence="25">
    <location>
        <position position="312"/>
    </location>
    <ligand>
        <name>Mg(2+)</name>
        <dbReference type="ChEBI" id="CHEBI:18420"/>
        <label>1</label>
    </ligand>
</feature>
<keyword evidence="11 26" id="KW-0067">ATP-binding</keyword>
<comment type="catalytic activity">
    <reaction evidence="17 22">
        <text>2 D-alanine + ATP = D-alanyl-D-alanine + ADP + phosphate + H(+)</text>
        <dbReference type="Rhea" id="RHEA:11224"/>
        <dbReference type="ChEBI" id="CHEBI:15378"/>
        <dbReference type="ChEBI" id="CHEBI:30616"/>
        <dbReference type="ChEBI" id="CHEBI:43474"/>
        <dbReference type="ChEBI" id="CHEBI:57416"/>
        <dbReference type="ChEBI" id="CHEBI:57822"/>
        <dbReference type="ChEBI" id="CHEBI:456216"/>
        <dbReference type="EC" id="6.3.2.4"/>
    </reaction>
</comment>
<comment type="pathway">
    <text evidence="18">Glycan biosynthesis.</text>
</comment>
<evidence type="ECO:0000256" key="23">
    <source>
        <dbReference type="PIRSR" id="PIRSR039102-1"/>
    </source>
</evidence>
<dbReference type="PANTHER" id="PTHR23132">
    <property type="entry name" value="D-ALANINE--D-ALANINE LIGASE"/>
    <property type="match status" value="1"/>
</dbReference>
<evidence type="ECO:0000256" key="10">
    <source>
        <dbReference type="ARBA" id="ARBA00022741"/>
    </source>
</evidence>
<dbReference type="Gene3D" id="3.30.1490.20">
    <property type="entry name" value="ATP-grasp fold, A domain"/>
    <property type="match status" value="1"/>
</dbReference>
<feature type="binding site" evidence="25">
    <location>
        <position position="312"/>
    </location>
    <ligand>
        <name>Mg(2+)</name>
        <dbReference type="ChEBI" id="CHEBI:18420"/>
        <label>2</label>
    </ligand>
</feature>
<dbReference type="HAMAP" id="MF_00047">
    <property type="entry name" value="Dala_Dala_lig"/>
    <property type="match status" value="1"/>
</dbReference>
<evidence type="ECO:0000256" key="12">
    <source>
        <dbReference type="ARBA" id="ARBA00022842"/>
    </source>
</evidence>
<evidence type="ECO:0000256" key="24">
    <source>
        <dbReference type="PIRSR" id="PIRSR039102-2"/>
    </source>
</evidence>
<keyword evidence="16 22" id="KW-0961">Cell wall biogenesis/degradation</keyword>
<dbReference type="Pfam" id="PF01820">
    <property type="entry name" value="Dala_Dala_lig_N"/>
    <property type="match status" value="1"/>
</dbReference>
<evidence type="ECO:0000313" key="28">
    <source>
        <dbReference type="EMBL" id="TLQ41504.1"/>
    </source>
</evidence>
<feature type="active site" evidence="23">
    <location>
        <position position="323"/>
    </location>
</feature>
<dbReference type="NCBIfam" id="NF002528">
    <property type="entry name" value="PRK01966.1-4"/>
    <property type="match status" value="1"/>
</dbReference>
<keyword evidence="12 25" id="KW-0460">Magnesium</keyword>
<dbReference type="GO" id="GO:0008360">
    <property type="term" value="P:regulation of cell shape"/>
    <property type="evidence" value="ECO:0007669"/>
    <property type="project" value="UniProtKB-KW"/>
</dbReference>
<dbReference type="InterPro" id="IPR000291">
    <property type="entry name" value="D-Ala_lig_Van_CS"/>
</dbReference>
<dbReference type="Pfam" id="PF07478">
    <property type="entry name" value="Dala_Dala_lig_C"/>
    <property type="match status" value="1"/>
</dbReference>
<dbReference type="PROSITE" id="PS00844">
    <property type="entry name" value="DALA_DALA_LIGASE_2"/>
    <property type="match status" value="1"/>
</dbReference>
<comment type="caution">
    <text evidence="28">The sequence shown here is derived from an EMBL/GenBank/DDBJ whole genome shotgun (WGS) entry which is preliminary data.</text>
</comment>
<evidence type="ECO:0000256" key="14">
    <source>
        <dbReference type="ARBA" id="ARBA00022984"/>
    </source>
</evidence>
<dbReference type="Proteomes" id="UP000306420">
    <property type="component" value="Unassembled WGS sequence"/>
</dbReference>
<name>A0A5R9DXJ2_9LACT</name>
<comment type="cofactor">
    <cofactor evidence="1">
        <name>Mn(2+)</name>
        <dbReference type="ChEBI" id="CHEBI:29035"/>
    </cofactor>
</comment>
<keyword evidence="8 22" id="KW-0436">Ligase</keyword>
<evidence type="ECO:0000256" key="18">
    <source>
        <dbReference type="ARBA" id="ARBA00060592"/>
    </source>
</evidence>
<evidence type="ECO:0000256" key="17">
    <source>
        <dbReference type="ARBA" id="ARBA00047614"/>
    </source>
</evidence>
<sequence length="361" mass="40155">MKITMLYGGQSAEHDISILSAHNIVQQIMFDVYTVQPIYITRQGKWIKGPLLEEPSAFSEQLRLSSAQVESWCDNEKGSSTGININPGDIAEEDTVVFPILHGPNGEDGTIQGFLEILNLPYVGAGVAASAAGMDKIISKNLFERAGLPQVPYIAFDQREWQSDKEDLIARSEGSLLYPLFVKPANLGSSVGISRVTDSSELVEAVELALQFDRRIVVEQGIRAEECEVAVLGNDDAHVSVIGQLVKQSDFYNYDEKYLNNTVEMQIPAEIPNHIASQVQEYALAAYRAIDCSGLARVDFFLTNNGDIYINEINTMPGFTQYSMYPNLWLGTGLSQRDLIDELIQLALRRHERNSQLKVDF</sequence>
<evidence type="ECO:0000256" key="15">
    <source>
        <dbReference type="ARBA" id="ARBA00023211"/>
    </source>
</evidence>
<evidence type="ECO:0000256" key="13">
    <source>
        <dbReference type="ARBA" id="ARBA00022960"/>
    </source>
</evidence>
<dbReference type="Gene3D" id="3.40.50.20">
    <property type="match status" value="1"/>
</dbReference>
<feature type="domain" description="ATP-grasp" evidence="27">
    <location>
        <begin position="140"/>
        <end position="345"/>
    </location>
</feature>
<feature type="binding site" evidence="24">
    <location>
        <begin position="181"/>
        <end position="183"/>
    </location>
    <ligand>
        <name>ATP</name>
        <dbReference type="ChEBI" id="CHEBI:30616"/>
    </ligand>
</feature>
<evidence type="ECO:0000256" key="7">
    <source>
        <dbReference type="ARBA" id="ARBA00022490"/>
    </source>
</evidence>
<dbReference type="RefSeq" id="WP_138404488.1">
    <property type="nucleotide sequence ID" value="NZ_VBSP01000016.1"/>
</dbReference>
<feature type="binding site" evidence="25">
    <location>
        <position position="299"/>
    </location>
    <ligand>
        <name>Mg(2+)</name>
        <dbReference type="ChEBI" id="CHEBI:18420"/>
        <label>1</label>
    </ligand>
</feature>
<dbReference type="InterPro" id="IPR016185">
    <property type="entry name" value="PreATP-grasp_dom_sf"/>
</dbReference>
<dbReference type="InterPro" id="IPR005905">
    <property type="entry name" value="D_ala_D_ala"/>
</dbReference>
<dbReference type="SUPFAM" id="SSF56059">
    <property type="entry name" value="Glutathione synthetase ATP-binding domain-like"/>
    <property type="match status" value="1"/>
</dbReference>
<keyword evidence="9 25" id="KW-0479">Metal-binding</keyword>
<keyword evidence="13 22" id="KW-0133">Cell shape</keyword>
<evidence type="ECO:0000256" key="21">
    <source>
        <dbReference type="ARBA" id="ARBA00077154"/>
    </source>
</evidence>
<evidence type="ECO:0000313" key="29">
    <source>
        <dbReference type="Proteomes" id="UP000306420"/>
    </source>
</evidence>
<dbReference type="PROSITE" id="PS50975">
    <property type="entry name" value="ATP_GRASP"/>
    <property type="match status" value="1"/>
</dbReference>
<feature type="binding site" evidence="25">
    <location>
        <position position="314"/>
    </location>
    <ligand>
        <name>Mg(2+)</name>
        <dbReference type="ChEBI" id="CHEBI:18420"/>
        <label>2</label>
    </ligand>
</feature>
<dbReference type="GO" id="GO:0008716">
    <property type="term" value="F:D-alanine-D-alanine ligase activity"/>
    <property type="evidence" value="ECO:0007669"/>
    <property type="project" value="UniProtKB-UniRule"/>
</dbReference>
<reference evidence="28 29" key="1">
    <citation type="submission" date="2019-05" db="EMBL/GenBank/DDBJ databases">
        <title>The metagenome of a microbial culture collection derived from dairy environment covers the genomic content of the human microbiome.</title>
        <authorList>
            <person name="Roder T."/>
            <person name="Wuthrich D."/>
            <person name="Sattari Z."/>
            <person name="Von Ah U."/>
            <person name="Bar C."/>
            <person name="Ronchi F."/>
            <person name="Macpherson A.J."/>
            <person name="Ganal-Vonarburg S.C."/>
            <person name="Bruggmann R."/>
            <person name="Vergeres G."/>
        </authorList>
    </citation>
    <scope>NUCLEOTIDE SEQUENCE [LARGE SCALE GENOMIC DNA]</scope>
    <source>
        <strain evidence="28 29">FAM 24227</strain>
    </source>
</reference>
<comment type="subcellular location">
    <subcellularLocation>
        <location evidence="3 22">Cytoplasm</location>
    </subcellularLocation>
</comment>
<dbReference type="FunFam" id="3.30.1490.20:FF:000007">
    <property type="entry name" value="D-alanine--D-alanine ligase"/>
    <property type="match status" value="1"/>
</dbReference>
<dbReference type="InterPro" id="IPR013815">
    <property type="entry name" value="ATP_grasp_subdomain_1"/>
</dbReference>
<keyword evidence="14 22" id="KW-0573">Peptidoglycan synthesis</keyword>
<feature type="binding site" evidence="24">
    <location>
        <begin position="189"/>
        <end position="190"/>
    </location>
    <ligand>
        <name>ATP</name>
        <dbReference type="ChEBI" id="CHEBI:30616"/>
    </ligand>
</feature>
<dbReference type="GO" id="GO:0046872">
    <property type="term" value="F:metal ion binding"/>
    <property type="evidence" value="ECO:0007669"/>
    <property type="project" value="UniProtKB-KW"/>
</dbReference>
<dbReference type="UniPathway" id="UPA00219"/>
<evidence type="ECO:0000256" key="19">
    <source>
        <dbReference type="ARBA" id="ARBA00068427"/>
    </source>
</evidence>
<dbReference type="GO" id="GO:0071555">
    <property type="term" value="P:cell wall organization"/>
    <property type="evidence" value="ECO:0007669"/>
    <property type="project" value="UniProtKB-KW"/>
</dbReference>
<evidence type="ECO:0000256" key="25">
    <source>
        <dbReference type="PIRSR" id="PIRSR039102-3"/>
    </source>
</evidence>
<gene>
    <name evidence="22" type="primary">ddl</name>
    <name evidence="28" type="ORF">FEZ33_05935</name>
</gene>
<dbReference type="EMBL" id="VBSP01000016">
    <property type="protein sequence ID" value="TLQ41504.1"/>
    <property type="molecule type" value="Genomic_DNA"/>
</dbReference>
<feature type="binding site" evidence="24">
    <location>
        <begin position="219"/>
        <end position="226"/>
    </location>
    <ligand>
        <name>ATP</name>
        <dbReference type="ChEBI" id="CHEBI:30616"/>
    </ligand>
</feature>
<evidence type="ECO:0000256" key="9">
    <source>
        <dbReference type="ARBA" id="ARBA00022723"/>
    </source>
</evidence>
<dbReference type="PROSITE" id="PS00843">
    <property type="entry name" value="DALA_DALA_LIGASE_1"/>
    <property type="match status" value="1"/>
</dbReference>
<evidence type="ECO:0000256" key="3">
    <source>
        <dbReference type="ARBA" id="ARBA00004496"/>
    </source>
</evidence>
<dbReference type="InterPro" id="IPR011761">
    <property type="entry name" value="ATP-grasp"/>
</dbReference>
<dbReference type="Gene3D" id="3.30.470.20">
    <property type="entry name" value="ATP-grasp fold, B domain"/>
    <property type="match status" value="1"/>
</dbReference>
<keyword evidence="7 22" id="KW-0963">Cytoplasm</keyword>
<dbReference type="FunFam" id="3.30.470.20:FF:000008">
    <property type="entry name" value="D-alanine--D-alanine ligase"/>
    <property type="match status" value="1"/>
</dbReference>
<feature type="active site" evidence="23">
    <location>
        <position position="13"/>
    </location>
</feature>
<evidence type="ECO:0000256" key="8">
    <source>
        <dbReference type="ARBA" id="ARBA00022598"/>
    </source>
</evidence>
<dbReference type="GO" id="GO:0005829">
    <property type="term" value="C:cytosol"/>
    <property type="evidence" value="ECO:0007669"/>
    <property type="project" value="TreeGrafter"/>
</dbReference>
<feature type="binding site" evidence="24">
    <location>
        <begin position="311"/>
        <end position="312"/>
    </location>
    <ligand>
        <name>ATP</name>
        <dbReference type="ChEBI" id="CHEBI:30616"/>
    </ligand>
</feature>
<dbReference type="NCBIfam" id="TIGR01205">
    <property type="entry name" value="D_ala_D_alaTIGR"/>
    <property type="match status" value="1"/>
</dbReference>
<comment type="pathway">
    <text evidence="4 22">Cell wall biogenesis; peptidoglycan biosynthesis.</text>
</comment>
<dbReference type="AlphaFoldDB" id="A0A5R9DXJ2"/>
<dbReference type="GO" id="GO:0005524">
    <property type="term" value="F:ATP binding"/>
    <property type="evidence" value="ECO:0007669"/>
    <property type="project" value="UniProtKB-UniRule"/>
</dbReference>
<evidence type="ECO:0000256" key="2">
    <source>
        <dbReference type="ARBA" id="ARBA00003921"/>
    </source>
</evidence>
<comment type="function">
    <text evidence="2 22">Cell wall formation.</text>
</comment>
<keyword evidence="10 24" id="KW-0547">Nucleotide-binding</keyword>
<dbReference type="InterPro" id="IPR011127">
    <property type="entry name" value="Dala_Dala_lig_N"/>
</dbReference>
<dbReference type="SUPFAM" id="SSF52440">
    <property type="entry name" value="PreATP-grasp domain"/>
    <property type="match status" value="1"/>
</dbReference>
<evidence type="ECO:0000259" key="27">
    <source>
        <dbReference type="PROSITE" id="PS50975"/>
    </source>
</evidence>
<comment type="cofactor">
    <cofactor evidence="25">
        <name>Mg(2+)</name>
        <dbReference type="ChEBI" id="CHEBI:18420"/>
    </cofactor>
    <cofactor evidence="25">
        <name>Mn(2+)</name>
        <dbReference type="ChEBI" id="CHEBI:29035"/>
    </cofactor>
    <text evidence="25">Binds 2 magnesium or manganese ions per subunit.</text>
</comment>
<evidence type="ECO:0000256" key="6">
    <source>
        <dbReference type="ARBA" id="ARBA00012216"/>
    </source>
</evidence>
<feature type="binding site" evidence="24">
    <location>
        <position position="136"/>
    </location>
    <ligand>
        <name>ATP</name>
        <dbReference type="ChEBI" id="CHEBI:30616"/>
    </ligand>
</feature>
<accession>A0A5R9DXJ2</accession>
<dbReference type="PIRSF" id="PIRSF039102">
    <property type="entry name" value="Ddl/VanB"/>
    <property type="match status" value="1"/>
</dbReference>
<dbReference type="GO" id="GO:0009252">
    <property type="term" value="P:peptidoglycan biosynthetic process"/>
    <property type="evidence" value="ECO:0007669"/>
    <property type="project" value="UniProtKB-UniRule"/>
</dbReference>
<evidence type="ECO:0000256" key="11">
    <source>
        <dbReference type="ARBA" id="ARBA00022840"/>
    </source>
</evidence>
<feature type="active site" evidence="23">
    <location>
        <position position="189"/>
    </location>
</feature>